<dbReference type="InterPro" id="IPR012336">
    <property type="entry name" value="Thioredoxin-like_fold"/>
</dbReference>
<proteinExistence type="predicted"/>
<keyword evidence="1" id="KW-0677">Repeat</keyword>
<feature type="domain" description="Thioredoxin-like fold" evidence="2">
    <location>
        <begin position="2"/>
        <end position="82"/>
    </location>
</feature>
<dbReference type="OrthoDB" id="9799230at2"/>
<reference evidence="3 4" key="1">
    <citation type="submission" date="2019-06" db="EMBL/GenBank/DDBJ databases">
        <title>Genome sequence of Litorilinea aerophila BAA-2444.</title>
        <authorList>
            <person name="Maclea K.S."/>
            <person name="Maurais E.G."/>
            <person name="Iannazzi L.C."/>
        </authorList>
    </citation>
    <scope>NUCLEOTIDE SEQUENCE [LARGE SCALE GENOMIC DNA]</scope>
    <source>
        <strain evidence="3 4">ATCC BAA-2444</strain>
    </source>
</reference>
<dbReference type="RefSeq" id="WP_141608171.1">
    <property type="nucleotide sequence ID" value="NZ_VIGC02000001.1"/>
</dbReference>
<accession>A0A540VMJ4</accession>
<dbReference type="Pfam" id="PF01436">
    <property type="entry name" value="NHL"/>
    <property type="match status" value="1"/>
</dbReference>
<dbReference type="InterPro" id="IPR036249">
    <property type="entry name" value="Thioredoxin-like_sf"/>
</dbReference>
<dbReference type="AlphaFoldDB" id="A0A540VMJ4"/>
<dbReference type="SUPFAM" id="SSF52833">
    <property type="entry name" value="Thioredoxin-like"/>
    <property type="match status" value="1"/>
</dbReference>
<protein>
    <submittedName>
        <fullName evidence="3">Alkyl hydroperoxide reductase</fullName>
    </submittedName>
</protein>
<dbReference type="EMBL" id="VIGC01000001">
    <property type="protein sequence ID" value="TQE97958.1"/>
    <property type="molecule type" value="Genomic_DNA"/>
</dbReference>
<sequence>MNCHHNVAQLRRLQARYPEELVVIGVHSAKFPAEKQTENIRQAVQRHGIHHPVVNDADFQIWSRYGVRAWPTLILIDPAGKVVAQHAGEVEASDLYPLLDELIAEAESQGLLDRTPVPGLRRELATEPRPLHYPSKVLYAAGDRLFVADTGHHRILEVQLDLEGRSGEIVRVFGRGEPGLADGPIAQAALHDPHGLALRGTTLYVADTENHAIRAIDLVRETVRTVAGTGRKGRGPQPQTTEPTAIDLRSPWALAPLENVLFIAMAGSHQIWVLIDEERLGVFAGNGREALVDGPRDRASFNQPSDLALAMGHLFVADAEASAIRAITLDEQMQVMTLVGQGLFEFGDVDGVGAAVRLQHPTGLATDGELLYIADSYNHKIKTLDPTTGKVATLVGTGTAGAVDGPFAQAQLYEPEGVAVANGRLYMADTNNHCIRVGDLARRELWTLAL</sequence>
<dbReference type="PANTHER" id="PTHR46388">
    <property type="entry name" value="NHL REPEAT-CONTAINING PROTEIN 2"/>
    <property type="match status" value="1"/>
</dbReference>
<gene>
    <name evidence="3" type="ORF">FKZ61_00850</name>
</gene>
<dbReference type="PANTHER" id="PTHR46388:SF2">
    <property type="entry name" value="NHL REPEAT-CONTAINING PROTEIN 2"/>
    <property type="match status" value="1"/>
</dbReference>
<comment type="caution">
    <text evidence="3">The sequence shown here is derived from an EMBL/GenBank/DDBJ whole genome shotgun (WGS) entry which is preliminary data.</text>
</comment>
<dbReference type="InParanoid" id="A0A540VMJ4"/>
<name>A0A540VMJ4_9CHLR</name>
<dbReference type="InterPro" id="IPR011042">
    <property type="entry name" value="6-blade_b-propeller_TolB-like"/>
</dbReference>
<dbReference type="Gene3D" id="2.120.10.30">
    <property type="entry name" value="TolB, C-terminal domain"/>
    <property type="match status" value="3"/>
</dbReference>
<dbReference type="InterPro" id="IPR001258">
    <property type="entry name" value="NHL_repeat"/>
</dbReference>
<evidence type="ECO:0000313" key="3">
    <source>
        <dbReference type="EMBL" id="TQE97958.1"/>
    </source>
</evidence>
<organism evidence="3 4">
    <name type="scientific">Litorilinea aerophila</name>
    <dbReference type="NCBI Taxonomy" id="1204385"/>
    <lineage>
        <taxon>Bacteria</taxon>
        <taxon>Bacillati</taxon>
        <taxon>Chloroflexota</taxon>
        <taxon>Caldilineae</taxon>
        <taxon>Caldilineales</taxon>
        <taxon>Caldilineaceae</taxon>
        <taxon>Litorilinea</taxon>
    </lineage>
</organism>
<dbReference type="Proteomes" id="UP000317371">
    <property type="component" value="Unassembled WGS sequence"/>
</dbReference>
<dbReference type="Gene3D" id="3.40.30.10">
    <property type="entry name" value="Glutaredoxin"/>
    <property type="match status" value="1"/>
</dbReference>
<evidence type="ECO:0000259" key="2">
    <source>
        <dbReference type="Pfam" id="PF13905"/>
    </source>
</evidence>
<keyword evidence="4" id="KW-1185">Reference proteome</keyword>
<evidence type="ECO:0000256" key="1">
    <source>
        <dbReference type="ARBA" id="ARBA00022737"/>
    </source>
</evidence>
<dbReference type="SUPFAM" id="SSF101898">
    <property type="entry name" value="NHL repeat"/>
    <property type="match status" value="1"/>
</dbReference>
<dbReference type="Pfam" id="PF13905">
    <property type="entry name" value="Thioredoxin_8"/>
    <property type="match status" value="1"/>
</dbReference>
<evidence type="ECO:0000313" key="4">
    <source>
        <dbReference type="Proteomes" id="UP000317371"/>
    </source>
</evidence>